<keyword evidence="8" id="KW-1185">Reference proteome</keyword>
<evidence type="ECO:0000256" key="1">
    <source>
        <dbReference type="ARBA" id="ARBA00022603"/>
    </source>
</evidence>
<dbReference type="OrthoDB" id="10250660at2759"/>
<dbReference type="InterPro" id="IPR030390">
    <property type="entry name" value="MeTrfase_TrmA_AS"/>
</dbReference>
<keyword evidence="1 4" id="KW-0489">Methyltransferase</keyword>
<dbReference type="CDD" id="cd02440">
    <property type="entry name" value="AdoMet_MTases"/>
    <property type="match status" value="1"/>
</dbReference>
<evidence type="ECO:0000313" key="8">
    <source>
        <dbReference type="Proteomes" id="UP000002037"/>
    </source>
</evidence>
<feature type="active site" evidence="5">
    <location>
        <position position="502"/>
    </location>
</feature>
<dbReference type="SUPFAM" id="SSF53335">
    <property type="entry name" value="S-adenosyl-L-methionine-dependent methyltransferases"/>
    <property type="match status" value="1"/>
</dbReference>
<comment type="similarity">
    <text evidence="4">Belongs to the class I-like SAM-binding methyltransferase superfamily. RNA M5U methyltransferase family.</text>
</comment>
<dbReference type="EMBL" id="GG692395">
    <property type="protein sequence ID" value="EER35994.1"/>
    <property type="molecule type" value="Genomic_DNA"/>
</dbReference>
<dbReference type="eggNOG" id="KOG2187">
    <property type="taxonomic scope" value="Eukaryota"/>
</dbReference>
<dbReference type="PROSITE" id="PS01231">
    <property type="entry name" value="TRMA_2"/>
    <property type="match status" value="1"/>
</dbReference>
<dbReference type="InterPro" id="IPR025795">
    <property type="entry name" value="tRNA_(uracil-5-)_MeTrfase"/>
</dbReference>
<gene>
    <name evidence="7" type="ORF">CTRG_00733</name>
</gene>
<organism evidence="7 8">
    <name type="scientific">Candida tropicalis (strain ATCC MYA-3404 / T1)</name>
    <name type="common">Yeast</name>
    <dbReference type="NCBI Taxonomy" id="294747"/>
    <lineage>
        <taxon>Eukaryota</taxon>
        <taxon>Fungi</taxon>
        <taxon>Dikarya</taxon>
        <taxon>Ascomycota</taxon>
        <taxon>Saccharomycotina</taxon>
        <taxon>Pichiomycetes</taxon>
        <taxon>Debaryomycetaceae</taxon>
        <taxon>Candida/Lodderomyces clade</taxon>
        <taxon>Candida</taxon>
    </lineage>
</organism>
<sequence>MFVLLRRNIIKNITTRRFITWSRHVSVSANTNNSNNKKEKITKLLKHFKKTKRRNDIADLTHPSSITILEINDFLKEYSQIHNLPIQLEKIKNSFELIKNFLPRQRKHDILLDNITIRSVTSQGEGIALVPKSSYAQNYVIDPEEEIFGKYTIFLIPKTTVGDKVKIKIKMHHEYYAEGELLEVSNSDSKVSRRNDNLIVCNHFNQCNGCQLQMLTYEDQLNFKKSIIMKAYRYFYPEIFNQLGNDFGTVSGSPLQYSYRTKLTPHFTVSNGINTKLGFETVNHQGKFDMKQCPIATPEINDKLSQIRDEYLGQSRPYSQVMLRQSIRINQDTGEFIQVALEGQYKVTTEKINEFLFQFDSNCFFQNNNSILPNVLDYITYHINLKGKPIDNIIDTYCGVGFFGIALSNSFQENTKIFGIEISNISIKYANHNVKINNLNKDKIKFIQGDASSMFKNEEFIKSGISGKNSVVIIDPSRKGSNESFMKQLLEFEPEIIIYVSCNVFTQARDLATFDKLQQNSNVKYKVRDIMGFDFFPQTKHVESIAIIEKV</sequence>
<reference evidence="7 8" key="1">
    <citation type="journal article" date="2009" name="Nature">
        <title>Evolution of pathogenicity and sexual reproduction in eight Candida genomes.</title>
        <authorList>
            <person name="Butler G."/>
            <person name="Rasmussen M.D."/>
            <person name="Lin M.F."/>
            <person name="Santos M.A."/>
            <person name="Sakthikumar S."/>
            <person name="Munro C.A."/>
            <person name="Rheinbay E."/>
            <person name="Grabherr M."/>
            <person name="Forche A."/>
            <person name="Reedy J.L."/>
            <person name="Agrafioti I."/>
            <person name="Arnaud M.B."/>
            <person name="Bates S."/>
            <person name="Brown A.J."/>
            <person name="Brunke S."/>
            <person name="Costanzo M.C."/>
            <person name="Fitzpatrick D.A."/>
            <person name="de Groot P.W."/>
            <person name="Harris D."/>
            <person name="Hoyer L.L."/>
            <person name="Hube B."/>
            <person name="Klis F.M."/>
            <person name="Kodira C."/>
            <person name="Lennard N."/>
            <person name="Logue M.E."/>
            <person name="Martin R."/>
            <person name="Neiman A.M."/>
            <person name="Nikolaou E."/>
            <person name="Quail M.A."/>
            <person name="Quinn J."/>
            <person name="Santos M.C."/>
            <person name="Schmitzberger F.F."/>
            <person name="Sherlock G."/>
            <person name="Shah P."/>
            <person name="Silverstein K.A."/>
            <person name="Skrzypek M.S."/>
            <person name="Soll D."/>
            <person name="Staggs R."/>
            <person name="Stansfield I."/>
            <person name="Stumpf M.P."/>
            <person name="Sudbery P.E."/>
            <person name="Srikantha T."/>
            <person name="Zeng Q."/>
            <person name="Berman J."/>
            <person name="Berriman M."/>
            <person name="Heitman J."/>
            <person name="Gow N.A."/>
            <person name="Lorenz M.C."/>
            <person name="Birren B.W."/>
            <person name="Kellis M."/>
            <person name="Cuomo C.A."/>
        </authorList>
    </citation>
    <scope>NUCLEOTIDE SEQUENCE [LARGE SCALE GENOMIC DNA]</scope>
    <source>
        <strain evidence="8">ATCC MYA-3404 / T1</strain>
    </source>
</reference>
<dbReference type="PROSITE" id="PS51687">
    <property type="entry name" value="SAM_MT_RNA_M5U"/>
    <property type="match status" value="1"/>
</dbReference>
<protein>
    <recommendedName>
        <fullName evidence="6">TRAM domain-containing protein</fullName>
    </recommendedName>
</protein>
<dbReference type="Pfam" id="PF05958">
    <property type="entry name" value="tRNA_U5-meth_tr"/>
    <property type="match status" value="1"/>
</dbReference>
<dbReference type="GO" id="GO:0032259">
    <property type="term" value="P:methylation"/>
    <property type="evidence" value="ECO:0007669"/>
    <property type="project" value="UniProtKB-KW"/>
</dbReference>
<evidence type="ECO:0000256" key="2">
    <source>
        <dbReference type="ARBA" id="ARBA00022679"/>
    </source>
</evidence>
<dbReference type="PANTHER" id="PTHR11061:SF30">
    <property type="entry name" value="TRNA (URACIL(54)-C(5))-METHYLTRANSFERASE"/>
    <property type="match status" value="1"/>
</dbReference>
<evidence type="ECO:0000256" key="3">
    <source>
        <dbReference type="ARBA" id="ARBA00022691"/>
    </source>
</evidence>
<dbReference type="Proteomes" id="UP000002037">
    <property type="component" value="Unassembled WGS sequence"/>
</dbReference>
<dbReference type="InterPro" id="IPR029063">
    <property type="entry name" value="SAM-dependent_MTases_sf"/>
</dbReference>
<name>C5M3U4_CANTT</name>
<dbReference type="InterPro" id="IPR010280">
    <property type="entry name" value="U5_MeTrfase_fam"/>
</dbReference>
<dbReference type="HOGENOM" id="CLU_014689_3_2_1"/>
<dbReference type="KEGG" id="ctp:CTRG_00733"/>
<feature type="binding site" evidence="4">
    <location>
        <position position="421"/>
    </location>
    <ligand>
        <name>S-adenosyl-L-methionine</name>
        <dbReference type="ChEBI" id="CHEBI:59789"/>
    </ligand>
</feature>
<dbReference type="Gene3D" id="2.40.50.140">
    <property type="entry name" value="Nucleic acid-binding proteins"/>
    <property type="match status" value="1"/>
</dbReference>
<proteinExistence type="inferred from homology"/>
<dbReference type="GeneID" id="8300587"/>
<keyword evidence="3 4" id="KW-0949">S-adenosyl-L-methionine</keyword>
<accession>C5M3U4</accession>
<dbReference type="GO" id="GO:0008033">
    <property type="term" value="P:tRNA processing"/>
    <property type="evidence" value="ECO:0007669"/>
    <property type="project" value="InterPro"/>
</dbReference>
<dbReference type="Pfam" id="PF01938">
    <property type="entry name" value="TRAM"/>
    <property type="match status" value="1"/>
</dbReference>
<keyword evidence="2 4" id="KW-0808">Transferase</keyword>
<dbReference type="AlphaFoldDB" id="C5M3U4"/>
<dbReference type="InterPro" id="IPR030391">
    <property type="entry name" value="MeTrfase_TrmA_CS"/>
</dbReference>
<dbReference type="PANTHER" id="PTHR11061">
    <property type="entry name" value="RNA M5U METHYLTRANSFERASE"/>
    <property type="match status" value="1"/>
</dbReference>
<dbReference type="Gene3D" id="3.40.50.150">
    <property type="entry name" value="Vaccinia Virus protein VP39"/>
    <property type="match status" value="2"/>
</dbReference>
<dbReference type="STRING" id="294747.C5M3U4"/>
<dbReference type="PROSITE" id="PS01230">
    <property type="entry name" value="TRMA_1"/>
    <property type="match status" value="1"/>
</dbReference>
<dbReference type="PROSITE" id="PS51622">
    <property type="entry name" value="SAM_MT_RNA_M5U_2"/>
    <property type="match status" value="1"/>
</dbReference>
<evidence type="ECO:0000256" key="5">
    <source>
        <dbReference type="PROSITE-ProRule" id="PRU10015"/>
    </source>
</evidence>
<feature type="binding site" evidence="4">
    <location>
        <position position="397"/>
    </location>
    <ligand>
        <name>S-adenosyl-L-methionine</name>
        <dbReference type="ChEBI" id="CHEBI:59789"/>
    </ligand>
</feature>
<dbReference type="GO" id="GO:0030697">
    <property type="term" value="F:tRNA (uracil(54)-C5)-methyltransferase activity, S-adenosyl methionine-dependent"/>
    <property type="evidence" value="ECO:0007669"/>
    <property type="project" value="InterPro"/>
</dbReference>
<feature type="domain" description="TRAM" evidence="6">
    <location>
        <begin position="115"/>
        <end position="182"/>
    </location>
</feature>
<feature type="binding site" evidence="4">
    <location>
        <position position="475"/>
    </location>
    <ligand>
        <name>S-adenosyl-L-methionine</name>
        <dbReference type="ChEBI" id="CHEBI:59789"/>
    </ligand>
</feature>
<evidence type="ECO:0000256" key="4">
    <source>
        <dbReference type="PROSITE-ProRule" id="PRU01024"/>
    </source>
</evidence>
<evidence type="ECO:0000259" key="6">
    <source>
        <dbReference type="Pfam" id="PF01938"/>
    </source>
</evidence>
<dbReference type="VEuPathDB" id="FungiDB:CTRG_00733"/>
<dbReference type="InterPro" id="IPR012340">
    <property type="entry name" value="NA-bd_OB-fold"/>
</dbReference>
<dbReference type="GO" id="GO:0009451">
    <property type="term" value="P:RNA modification"/>
    <property type="evidence" value="ECO:0007669"/>
    <property type="project" value="UniProtKB-ARBA"/>
</dbReference>
<feature type="binding site" evidence="4">
    <location>
        <position position="366"/>
    </location>
    <ligand>
        <name>S-adenosyl-L-methionine</name>
        <dbReference type="ChEBI" id="CHEBI:59789"/>
    </ligand>
</feature>
<feature type="active site" description="Nucleophile" evidence="4">
    <location>
        <position position="502"/>
    </location>
</feature>
<dbReference type="InterPro" id="IPR002792">
    <property type="entry name" value="TRAM_dom"/>
</dbReference>
<evidence type="ECO:0000313" key="7">
    <source>
        <dbReference type="EMBL" id="EER35994.1"/>
    </source>
</evidence>
<dbReference type="RefSeq" id="XP_002545952.1">
    <property type="nucleotide sequence ID" value="XM_002545906.1"/>
</dbReference>